<dbReference type="AlphaFoldDB" id="A0A194PKZ1"/>
<feature type="signal peptide" evidence="1">
    <location>
        <begin position="1"/>
        <end position="16"/>
    </location>
</feature>
<protein>
    <submittedName>
        <fullName evidence="2">Uncharacterized protein</fullName>
    </submittedName>
</protein>
<feature type="chain" id="PRO_5008263350" evidence="1">
    <location>
        <begin position="17"/>
        <end position="147"/>
    </location>
</feature>
<name>A0A194PKZ1_PAPXU</name>
<organism evidence="2 3">
    <name type="scientific">Papilio xuthus</name>
    <name type="common">Asian swallowtail butterfly</name>
    <dbReference type="NCBI Taxonomy" id="66420"/>
    <lineage>
        <taxon>Eukaryota</taxon>
        <taxon>Metazoa</taxon>
        <taxon>Ecdysozoa</taxon>
        <taxon>Arthropoda</taxon>
        <taxon>Hexapoda</taxon>
        <taxon>Insecta</taxon>
        <taxon>Pterygota</taxon>
        <taxon>Neoptera</taxon>
        <taxon>Endopterygota</taxon>
        <taxon>Lepidoptera</taxon>
        <taxon>Glossata</taxon>
        <taxon>Ditrysia</taxon>
        <taxon>Papilionoidea</taxon>
        <taxon>Papilionidae</taxon>
        <taxon>Papilioninae</taxon>
        <taxon>Papilio</taxon>
    </lineage>
</organism>
<accession>A0A194PKZ1</accession>
<keyword evidence="1" id="KW-0732">Signal</keyword>
<sequence>MKLYIILLTICCVVFGHSNDRLLRRRKRGAEGAAGALDIVTNNAQPIHAEVKRENAEVAEKPCSESQRNVVPSKIEPGVVFQVTPPKEVVFETKSLRKSTPLTTKLDLIRGISRIITLSVLALSAIFEFFPFLRQAYDAVIEIMYNI</sequence>
<evidence type="ECO:0000256" key="1">
    <source>
        <dbReference type="SAM" id="SignalP"/>
    </source>
</evidence>
<keyword evidence="3" id="KW-1185">Reference proteome</keyword>
<dbReference type="EMBL" id="KQ459601">
    <property type="protein sequence ID" value="KPI94101.1"/>
    <property type="molecule type" value="Genomic_DNA"/>
</dbReference>
<dbReference type="Proteomes" id="UP000053268">
    <property type="component" value="Unassembled WGS sequence"/>
</dbReference>
<gene>
    <name evidence="2" type="ORF">RR46_13266</name>
</gene>
<evidence type="ECO:0000313" key="2">
    <source>
        <dbReference type="EMBL" id="KPI94101.1"/>
    </source>
</evidence>
<evidence type="ECO:0000313" key="3">
    <source>
        <dbReference type="Proteomes" id="UP000053268"/>
    </source>
</evidence>
<proteinExistence type="predicted"/>
<reference evidence="2 3" key="1">
    <citation type="journal article" date="2015" name="Nat. Commun.">
        <title>Outbred genome sequencing and CRISPR/Cas9 gene editing in butterflies.</title>
        <authorList>
            <person name="Li X."/>
            <person name="Fan D."/>
            <person name="Zhang W."/>
            <person name="Liu G."/>
            <person name="Zhang L."/>
            <person name="Zhao L."/>
            <person name="Fang X."/>
            <person name="Chen L."/>
            <person name="Dong Y."/>
            <person name="Chen Y."/>
            <person name="Ding Y."/>
            <person name="Zhao R."/>
            <person name="Feng M."/>
            <person name="Zhu Y."/>
            <person name="Feng Y."/>
            <person name="Jiang X."/>
            <person name="Zhu D."/>
            <person name="Xiang H."/>
            <person name="Feng X."/>
            <person name="Li S."/>
            <person name="Wang J."/>
            <person name="Zhang G."/>
            <person name="Kronforst M.R."/>
            <person name="Wang W."/>
        </authorList>
    </citation>
    <scope>NUCLEOTIDE SEQUENCE [LARGE SCALE GENOMIC DNA]</scope>
    <source>
        <strain evidence="2">Ya'a_city_454_Px</strain>
        <tissue evidence="2">Whole body</tissue>
    </source>
</reference>